<dbReference type="AlphaFoldDB" id="A0ABD1Z902"/>
<proteinExistence type="predicted"/>
<keyword evidence="2" id="KW-1185">Reference proteome</keyword>
<organism evidence="1 2">
    <name type="scientific">Riccia fluitans</name>
    <dbReference type="NCBI Taxonomy" id="41844"/>
    <lineage>
        <taxon>Eukaryota</taxon>
        <taxon>Viridiplantae</taxon>
        <taxon>Streptophyta</taxon>
        <taxon>Embryophyta</taxon>
        <taxon>Marchantiophyta</taxon>
        <taxon>Marchantiopsida</taxon>
        <taxon>Marchantiidae</taxon>
        <taxon>Marchantiales</taxon>
        <taxon>Ricciaceae</taxon>
        <taxon>Riccia</taxon>
    </lineage>
</organism>
<evidence type="ECO:0000313" key="2">
    <source>
        <dbReference type="Proteomes" id="UP001605036"/>
    </source>
</evidence>
<gene>
    <name evidence="1" type="ORF">R1flu_011441</name>
</gene>
<comment type="caution">
    <text evidence="1">The sequence shown here is derived from an EMBL/GenBank/DDBJ whole genome shotgun (WGS) entry which is preliminary data.</text>
</comment>
<evidence type="ECO:0000313" key="1">
    <source>
        <dbReference type="EMBL" id="KAL2643854.1"/>
    </source>
</evidence>
<dbReference type="EMBL" id="JBHFFA010000002">
    <property type="protein sequence ID" value="KAL2643854.1"/>
    <property type="molecule type" value="Genomic_DNA"/>
</dbReference>
<dbReference type="Proteomes" id="UP001605036">
    <property type="component" value="Unassembled WGS sequence"/>
</dbReference>
<protein>
    <submittedName>
        <fullName evidence="1">Uncharacterized protein</fullName>
    </submittedName>
</protein>
<reference evidence="1 2" key="1">
    <citation type="submission" date="2024-09" db="EMBL/GenBank/DDBJ databases">
        <title>Chromosome-scale assembly of Riccia fluitans.</title>
        <authorList>
            <person name="Paukszto L."/>
            <person name="Sawicki J."/>
            <person name="Karawczyk K."/>
            <person name="Piernik-Szablinska J."/>
            <person name="Szczecinska M."/>
            <person name="Mazdziarz M."/>
        </authorList>
    </citation>
    <scope>NUCLEOTIDE SEQUENCE [LARGE SCALE GENOMIC DNA]</scope>
    <source>
        <strain evidence="1">Rf_01</strain>
        <tissue evidence="1">Aerial parts of the thallus</tissue>
    </source>
</reference>
<name>A0ABD1Z902_9MARC</name>
<accession>A0ABD1Z902</accession>
<sequence>MRTAFGVCYCPLVKFAPASALVMTESHPFLSFQPCPTPRRPSPSPIPCPQLPISSCFLALLAVSPNCSIPSRRWNLTATSRLCGSLLELFRDGEFWQQHVELASVWSTRQNRSPLVLYSPTGDSELKEGMPGLSGSLLFLRRNTGKWSCVQFR</sequence>